<evidence type="ECO:0000313" key="2">
    <source>
        <dbReference type="EMBL" id="KAL3405457.1"/>
    </source>
</evidence>
<organism evidence="2 3">
    <name type="scientific">Trichogramma kaykai</name>
    <dbReference type="NCBI Taxonomy" id="54128"/>
    <lineage>
        <taxon>Eukaryota</taxon>
        <taxon>Metazoa</taxon>
        <taxon>Ecdysozoa</taxon>
        <taxon>Arthropoda</taxon>
        <taxon>Hexapoda</taxon>
        <taxon>Insecta</taxon>
        <taxon>Pterygota</taxon>
        <taxon>Neoptera</taxon>
        <taxon>Endopterygota</taxon>
        <taxon>Hymenoptera</taxon>
        <taxon>Apocrita</taxon>
        <taxon>Proctotrupomorpha</taxon>
        <taxon>Chalcidoidea</taxon>
        <taxon>Trichogrammatidae</taxon>
        <taxon>Trichogramma</taxon>
    </lineage>
</organism>
<dbReference type="EMBL" id="JBJJXI010000021">
    <property type="protein sequence ID" value="KAL3405457.1"/>
    <property type="molecule type" value="Genomic_DNA"/>
</dbReference>
<sequence length="100" mass="11087">MRLGTSGGLYHCGCCGLRAPDRGLYTSGCAVRAAALSPPPRRILLRIHRIQYPVSEADRFAHFFLRYDRRAGDSAHPKKKNPGPRVLFTDSGTRHLVVKA</sequence>
<evidence type="ECO:0000256" key="1">
    <source>
        <dbReference type="SAM" id="MobiDB-lite"/>
    </source>
</evidence>
<dbReference type="AlphaFoldDB" id="A0ABD2XJE4"/>
<reference evidence="2 3" key="1">
    <citation type="journal article" date="2024" name="bioRxiv">
        <title>A reference genome for Trichogramma kaykai: A tiny desert-dwelling parasitoid wasp with competing sex-ratio distorters.</title>
        <authorList>
            <person name="Culotta J."/>
            <person name="Lindsey A.R."/>
        </authorList>
    </citation>
    <scope>NUCLEOTIDE SEQUENCE [LARGE SCALE GENOMIC DNA]</scope>
    <source>
        <strain evidence="2 3">KSX58</strain>
    </source>
</reference>
<evidence type="ECO:0000313" key="3">
    <source>
        <dbReference type="Proteomes" id="UP001627154"/>
    </source>
</evidence>
<dbReference type="Proteomes" id="UP001627154">
    <property type="component" value="Unassembled WGS sequence"/>
</dbReference>
<comment type="caution">
    <text evidence="2">The sequence shown here is derived from an EMBL/GenBank/DDBJ whole genome shotgun (WGS) entry which is preliminary data.</text>
</comment>
<gene>
    <name evidence="2" type="ORF">TKK_002462</name>
</gene>
<protein>
    <submittedName>
        <fullName evidence="2">Uncharacterized protein</fullName>
    </submittedName>
</protein>
<feature type="region of interest" description="Disordered" evidence="1">
    <location>
        <begin position="72"/>
        <end position="92"/>
    </location>
</feature>
<name>A0ABD2XJE4_9HYME</name>
<keyword evidence="3" id="KW-1185">Reference proteome</keyword>
<accession>A0ABD2XJE4</accession>
<proteinExistence type="predicted"/>